<evidence type="ECO:0000313" key="1">
    <source>
        <dbReference type="EMBL" id="KAJ9122708.1"/>
    </source>
</evidence>
<sequence length="366" mass="38679">MEEQRYFLCVDVGGSKTAASIADLSGNIIGRGYAGSANLAEVGGERCLVRIRQAVNQAVAATGAAGKALTVEPPVEAEGDVCSLRFESIWVGIAGCDTAYDQRKIEPLLTKFFQRPITPMNDALLLSSHALLTGSTHSLALVVGTGSVIIGLELQESTKPVLLCRKGGNGHLLGDHGSAYHLGVTAARMAADDFNMDLISTSDPTYASLCRHYGVSDPGHLPATIHEVNPSLDAITASNKRKLLISNSAALILDAVTSRSDGSGSSTSSSDEQNLAWRVVMHCVDTLAADIQDVVDRMRSLVGAKLTTDQMALGMTGGIIARPVFREMLMTALGQRGIRFKDSTIIENAADHGATSLSRAFGRRAR</sequence>
<accession>A0ACC2XF96</accession>
<name>A0ACC2XF96_9TREE</name>
<dbReference type="EMBL" id="JASBWV010000014">
    <property type="protein sequence ID" value="KAJ9122708.1"/>
    <property type="molecule type" value="Genomic_DNA"/>
</dbReference>
<gene>
    <name evidence="1" type="ORF">QFC24_004137</name>
</gene>
<dbReference type="Proteomes" id="UP001234202">
    <property type="component" value="Unassembled WGS sequence"/>
</dbReference>
<reference evidence="1" key="1">
    <citation type="submission" date="2023-04" db="EMBL/GenBank/DDBJ databases">
        <title>Draft Genome sequencing of Naganishia species isolated from polar environments using Oxford Nanopore Technology.</title>
        <authorList>
            <person name="Leo P."/>
            <person name="Venkateswaran K."/>
        </authorList>
    </citation>
    <scope>NUCLEOTIDE SEQUENCE</scope>
    <source>
        <strain evidence="1">DBVPG 5303</strain>
    </source>
</reference>
<comment type="caution">
    <text evidence="1">The sequence shown here is derived from an EMBL/GenBank/DDBJ whole genome shotgun (WGS) entry which is preliminary data.</text>
</comment>
<organism evidence="1 2">
    <name type="scientific">Naganishia onofrii</name>
    <dbReference type="NCBI Taxonomy" id="1851511"/>
    <lineage>
        <taxon>Eukaryota</taxon>
        <taxon>Fungi</taxon>
        <taxon>Dikarya</taxon>
        <taxon>Basidiomycota</taxon>
        <taxon>Agaricomycotina</taxon>
        <taxon>Tremellomycetes</taxon>
        <taxon>Filobasidiales</taxon>
        <taxon>Filobasidiaceae</taxon>
        <taxon>Naganishia</taxon>
    </lineage>
</organism>
<proteinExistence type="predicted"/>
<protein>
    <submittedName>
        <fullName evidence="1">Uncharacterized protein</fullName>
    </submittedName>
</protein>
<keyword evidence="2" id="KW-1185">Reference proteome</keyword>
<evidence type="ECO:0000313" key="2">
    <source>
        <dbReference type="Proteomes" id="UP001234202"/>
    </source>
</evidence>